<comment type="caution">
    <text evidence="6">The sequence shown here is derived from an EMBL/GenBank/DDBJ whole genome shotgun (WGS) entry which is preliminary data.</text>
</comment>
<evidence type="ECO:0000256" key="3">
    <source>
        <dbReference type="ARBA" id="ARBA00022989"/>
    </source>
</evidence>
<comment type="subcellular location">
    <subcellularLocation>
        <location evidence="1">Membrane</location>
        <topology evidence="1">Single-pass membrane protein</topology>
    </subcellularLocation>
</comment>
<reference evidence="6" key="1">
    <citation type="submission" date="2020-07" db="EMBL/GenBank/DDBJ databases">
        <title>Huge and variable diversity of episymbiotic CPR bacteria and DPANN archaea in groundwater ecosystems.</title>
        <authorList>
            <person name="He C.Y."/>
            <person name="Keren R."/>
            <person name="Whittaker M."/>
            <person name="Farag I.F."/>
            <person name="Doudna J."/>
            <person name="Cate J.H.D."/>
            <person name="Banfield J.F."/>
        </authorList>
    </citation>
    <scope>NUCLEOTIDE SEQUENCE</scope>
    <source>
        <strain evidence="6">NC_groundwater_17_Pr7_B-0.1um_64_12</strain>
    </source>
</reference>
<evidence type="ECO:0000256" key="4">
    <source>
        <dbReference type="ARBA" id="ARBA00023136"/>
    </source>
</evidence>
<evidence type="ECO:0000259" key="5">
    <source>
        <dbReference type="Pfam" id="PF04357"/>
    </source>
</evidence>
<dbReference type="GO" id="GO:0009306">
    <property type="term" value="P:protein secretion"/>
    <property type="evidence" value="ECO:0007669"/>
    <property type="project" value="InterPro"/>
</dbReference>
<feature type="domain" description="Translocation and assembly module TamB C-terminal" evidence="5">
    <location>
        <begin position="1189"/>
        <end position="1512"/>
    </location>
</feature>
<sequence>MRALWSPLKFVVAVAPSVMLGVWGYSYARECAETLAAPQAPLEFRYATKGGPLRFTADSYALDLRSGSLRLTRPRVDDPNGAPIALAEFVQADRLVNRAAGAQCIEVLVRELDVRLTRLASGHLPITDYLPERGPRRESPAFRVTVERAAITANDLAGASPWTSRLVATNLVVEGAGGDWVASGRGELGGVGVAGFRFVSEDKEPLRLDVDTPGLALGEVWAHFATTLEARKLPILRDLQAARLRVGGRAQVWMGEQVHLTARVHTEGLNVTYRRDARADRAQFDGLLTESGAQGRLSLQSSGLDGASDGFAAWAGSKGLGATIRLRSASLTTFHRAFPTLALPQASLAGGVLEGWMTLDRQDRFGLDGEAQFQKVTVAGEIVDHPLLRGRLAGGTLTVRLLGGGWDGSQLKGFARIDVATHRLSGALASEWSNLGRLATRMGAPSVKGLGAFAATLGGTTAGPEADLRLVGRGSIAMKGRTVLGDLQGAGRWRNGELAIDRGLIESPEGALTLSGKVDKVGKLDASVRASGLALDALDTELSGTGAFQGRLVGTLGQPRLEGRAEVYGGSVQRWSIPFAAANILLDRKTLVVKRMRGLNGAGEIAGNLQLDLKSTHLAGSFTGRDLLLQDLFPDAEIAGAVQVDQASLSGRLDDPQLVAHVWGDTLIARNLTADRADARVRFDRGMWTLDRADLQLGQGSLSANGSYDTKQRSGTLVAVGNELGLANLASLGLRAPVDGTATGSVALSFGADGITTAVGQGQVGGVALNGTALGEGRWSLATQGPSVVGSLTLGFLDRYVEVKDVAFDREAQTIAGDLDVYNWKLADLYKSIEPSLDSISQPLRDRLQGLAGTLSAHAQVSGPWRAPDFAITSVQAEGLALYERPFGSLTASITRKHGVWSLDDVDLTHGESRLKVNGTIVPGGSLDLDGEISKLKLDDLAVLDERLADLSGVADVSFVAKGPVASPDIRASFRSDRLAVGGAEGQRTELALLLDSIHVTESSMGADGRPQGGIEAEGVFKYKGIAGRLDAQVPFAYPLTIPEGQPIEGRVRVAEDLAWLHDFYPGIDAGRTLGRVAGEVRVSGPIDALTASGTLEAQAQSLAFTSAQTSIRNATAKLTIKDRELVLDAQGESSMGGSANVALKATLSDLNQLVRAAFSGRAVEPLATGPTGGLTANKWRVSEHGGKDGGSIDATVEADLKLAGGEQGPLVSGTVRLENVQALLPSQSEGGVLRGGPDEGAFLDVDLSLGNRASVRSSTAQLSLFGRGKLAGRIGRPRLDSALHVASGTLRLPAGRIQLEPGGTIGLQYRVIDEDEAAAQLPVNLEGQTKLTAIRFGDTAERYDIRLKITGDLLKEGDLKITASSDPPDLSSDRILALLGEAGALESIRSDAPRGEPERQIREALTGFALPVVFEPVTARLASSLGLEYLSLEYNQYDLATVALTKTLAKRLSFEARRQVSDPPIGFRQHYEYKLVYRLPFRTGRNSRVGLSVGTDQDRPWKLAVEYGLRF</sequence>
<dbReference type="GO" id="GO:0005886">
    <property type="term" value="C:plasma membrane"/>
    <property type="evidence" value="ECO:0007669"/>
    <property type="project" value="InterPro"/>
</dbReference>
<gene>
    <name evidence="6" type="ORF">HYR64_06460</name>
</gene>
<evidence type="ECO:0000256" key="2">
    <source>
        <dbReference type="ARBA" id="ARBA00022692"/>
    </source>
</evidence>
<dbReference type="Proteomes" id="UP000727962">
    <property type="component" value="Unassembled WGS sequence"/>
</dbReference>
<keyword evidence="2" id="KW-0812">Transmembrane</keyword>
<dbReference type="InterPro" id="IPR007452">
    <property type="entry name" value="TamB_C"/>
</dbReference>
<evidence type="ECO:0000313" key="7">
    <source>
        <dbReference type="Proteomes" id="UP000727962"/>
    </source>
</evidence>
<keyword evidence="4" id="KW-0472">Membrane</keyword>
<dbReference type="Pfam" id="PF04357">
    <property type="entry name" value="TamB"/>
    <property type="match status" value="1"/>
</dbReference>
<organism evidence="6 7">
    <name type="scientific">Fimbriimonas ginsengisoli</name>
    <dbReference type="NCBI Taxonomy" id="1005039"/>
    <lineage>
        <taxon>Bacteria</taxon>
        <taxon>Bacillati</taxon>
        <taxon>Armatimonadota</taxon>
        <taxon>Fimbriimonadia</taxon>
        <taxon>Fimbriimonadales</taxon>
        <taxon>Fimbriimonadaceae</taxon>
        <taxon>Fimbriimonas</taxon>
    </lineage>
</organism>
<keyword evidence="3" id="KW-1133">Transmembrane helix</keyword>
<dbReference type="EMBL" id="JACOSL010000039">
    <property type="protein sequence ID" value="MBI1756732.1"/>
    <property type="molecule type" value="Genomic_DNA"/>
</dbReference>
<accession>A0A931PUN1</accession>
<protein>
    <submittedName>
        <fullName evidence="6">Translocation/assembly module TamB domain-containing protein</fullName>
    </submittedName>
</protein>
<evidence type="ECO:0000313" key="6">
    <source>
        <dbReference type="EMBL" id="MBI1756732.1"/>
    </source>
</evidence>
<name>A0A931PUN1_FIMGI</name>
<proteinExistence type="predicted"/>
<evidence type="ECO:0000256" key="1">
    <source>
        <dbReference type="ARBA" id="ARBA00004167"/>
    </source>
</evidence>